<protein>
    <submittedName>
        <fullName evidence="2">Uncharacterized protein</fullName>
    </submittedName>
</protein>
<dbReference type="EMBL" id="BDIP01003238">
    <property type="protein sequence ID" value="GIQ87450.1"/>
    <property type="molecule type" value="Genomic_DNA"/>
</dbReference>
<accession>A0A9K3GMB6</accession>
<feature type="coiled-coil region" evidence="1">
    <location>
        <begin position="98"/>
        <end position="136"/>
    </location>
</feature>
<organism evidence="2 3">
    <name type="scientific">Kipferlia bialata</name>
    <dbReference type="NCBI Taxonomy" id="797122"/>
    <lineage>
        <taxon>Eukaryota</taxon>
        <taxon>Metamonada</taxon>
        <taxon>Carpediemonas-like organisms</taxon>
        <taxon>Kipferlia</taxon>
    </lineage>
</organism>
<evidence type="ECO:0000256" key="1">
    <source>
        <dbReference type="SAM" id="Coils"/>
    </source>
</evidence>
<evidence type="ECO:0000313" key="2">
    <source>
        <dbReference type="EMBL" id="GIQ87450.1"/>
    </source>
</evidence>
<name>A0A9K3GMB6_9EUKA</name>
<sequence length="195" mass="21789">MRPTPVLSGSSYRHGARVRHVDEAETGILVRDNKNGAVYVQGSLEEVVGVLSEAPGKQLHKQCATLLVTLERVAKDHRAADTLLAELQKIPPTTDAQMEEEQCEVDCLEFRLQRMKKRTQAERDAVRAQIATHKQRLATMLRQGRERKRLSRDLAAYTHLPKVSKALGVPQTPMCEEVSNREALGVGMMVKQPVC</sequence>
<dbReference type="Proteomes" id="UP000265618">
    <property type="component" value="Unassembled WGS sequence"/>
</dbReference>
<comment type="caution">
    <text evidence="2">The sequence shown here is derived from an EMBL/GenBank/DDBJ whole genome shotgun (WGS) entry which is preliminary data.</text>
</comment>
<gene>
    <name evidence="2" type="ORF">KIPB_009492</name>
</gene>
<proteinExistence type="predicted"/>
<evidence type="ECO:0000313" key="3">
    <source>
        <dbReference type="Proteomes" id="UP000265618"/>
    </source>
</evidence>
<keyword evidence="1" id="KW-0175">Coiled coil</keyword>
<keyword evidence="3" id="KW-1185">Reference proteome</keyword>
<reference evidence="2 3" key="1">
    <citation type="journal article" date="2018" name="PLoS ONE">
        <title>The draft genome of Kipferlia bialata reveals reductive genome evolution in fornicate parasites.</title>
        <authorList>
            <person name="Tanifuji G."/>
            <person name="Takabayashi S."/>
            <person name="Kume K."/>
            <person name="Takagi M."/>
            <person name="Nakayama T."/>
            <person name="Kamikawa R."/>
            <person name="Inagaki Y."/>
            <person name="Hashimoto T."/>
        </authorList>
    </citation>
    <scope>NUCLEOTIDE SEQUENCE [LARGE SCALE GENOMIC DNA]</scope>
    <source>
        <strain evidence="2">NY0173</strain>
    </source>
</reference>
<dbReference type="AlphaFoldDB" id="A0A9K3GMB6"/>